<reference evidence="2" key="1">
    <citation type="submission" date="2013-11" db="EMBL/GenBank/DDBJ databases">
        <authorList>
            <person name="Sternberg P."/>
            <person name="Dillman A."/>
            <person name="Macchietto M."/>
        </authorList>
    </citation>
    <scope>NUCLEOTIDE SEQUENCE</scope>
    <source>
        <strain evidence="2">ALL</strain>
    </source>
</reference>
<sequence>MLRSLSRRSSLFESQYLRLQTDPRDLRTTERFLRSCSYSDFSSIAPSVSWQNRLNCLRQSIFRLFRLPKSLILRLLLSFVVIWIIASAIIRPIERTSELERQNKEDNDVYALRLQFLQRFGRMDYYIPMSNTEWEESTRYLVGWYQKQLVNLTATVWTFPYAFAFSYFVGSGSAVPGTLQLRLSTYSKILLVLWFPMAISLHFYTLFTFANVFRRILKIWKNLLVIISFAGWTIYRLSRSEHSLPSEMLHHFLCSLLAVFILLEFCDFRRRIHRKILLQWSSLHTQPLLGTRPRTVDPGLR</sequence>
<dbReference type="OrthoDB" id="10452127at2759"/>
<dbReference type="AlphaFoldDB" id="A0A4U5P8P1"/>
<accession>A0A4U5P8P1</accession>
<dbReference type="EMBL" id="AZBU02000002">
    <property type="protein sequence ID" value="TKR92343.1"/>
    <property type="molecule type" value="Genomic_DNA"/>
</dbReference>
<feature type="transmembrane region" description="Helical" evidence="1">
    <location>
        <begin position="189"/>
        <end position="207"/>
    </location>
</feature>
<proteinExistence type="predicted"/>
<name>A0A4U5P8P1_STECR</name>
<keyword evidence="1" id="KW-0812">Transmembrane</keyword>
<feature type="transmembrane region" description="Helical" evidence="1">
    <location>
        <begin position="149"/>
        <end position="169"/>
    </location>
</feature>
<evidence type="ECO:0000313" key="2">
    <source>
        <dbReference type="EMBL" id="TKR92343.1"/>
    </source>
</evidence>
<reference evidence="2" key="2">
    <citation type="journal article" date="2015" name="Genome Biol.">
        <title>Comparative genomics of Steinernema reveals deeply conserved gene regulatory networks.</title>
        <authorList>
            <person name="Dillman A.R."/>
            <person name="Macchietto M."/>
            <person name="Porter C.F."/>
            <person name="Rogers A."/>
            <person name="Williams B."/>
            <person name="Antoshechkin I."/>
            <person name="Lee M.M."/>
            <person name="Goodwin Z."/>
            <person name="Lu X."/>
            <person name="Lewis E.E."/>
            <person name="Goodrich-Blair H."/>
            <person name="Stock S.P."/>
            <person name="Adams B.J."/>
            <person name="Sternberg P.W."/>
            <person name="Mortazavi A."/>
        </authorList>
    </citation>
    <scope>NUCLEOTIDE SEQUENCE [LARGE SCALE GENOMIC DNA]</scope>
    <source>
        <strain evidence="2">ALL</strain>
    </source>
</reference>
<dbReference type="Gene3D" id="1.10.287.70">
    <property type="match status" value="1"/>
</dbReference>
<comment type="caution">
    <text evidence="2">The sequence shown here is derived from an EMBL/GenBank/DDBJ whole genome shotgun (WGS) entry which is preliminary data.</text>
</comment>
<dbReference type="SUPFAM" id="SSF81324">
    <property type="entry name" value="Voltage-gated potassium channels"/>
    <property type="match status" value="1"/>
</dbReference>
<organism evidence="2">
    <name type="scientific">Steinernema carpocapsae</name>
    <name type="common">Entomopathogenic nematode</name>
    <dbReference type="NCBI Taxonomy" id="34508"/>
    <lineage>
        <taxon>Eukaryota</taxon>
        <taxon>Metazoa</taxon>
        <taxon>Ecdysozoa</taxon>
        <taxon>Nematoda</taxon>
        <taxon>Chromadorea</taxon>
        <taxon>Rhabditida</taxon>
        <taxon>Tylenchina</taxon>
        <taxon>Panagrolaimomorpha</taxon>
        <taxon>Strongyloidoidea</taxon>
        <taxon>Steinernematidae</taxon>
        <taxon>Steinernema</taxon>
    </lineage>
</organism>
<keyword evidence="1" id="KW-0472">Membrane</keyword>
<reference evidence="2" key="3">
    <citation type="journal article" date="2019" name="G3 (Bethesda)">
        <title>Hybrid Assembly of the Genome of the Entomopathogenic Nematode Steinernema carpocapsae Identifies the X-Chromosome.</title>
        <authorList>
            <person name="Serra L."/>
            <person name="Macchietto M."/>
            <person name="Macias-Munoz A."/>
            <person name="McGill C.J."/>
            <person name="Rodriguez I.M."/>
            <person name="Rodriguez B."/>
            <person name="Murad R."/>
            <person name="Mortazavi A."/>
        </authorList>
    </citation>
    <scope>NUCLEOTIDE SEQUENCE</scope>
    <source>
        <strain evidence="2">ALL</strain>
    </source>
</reference>
<gene>
    <name evidence="2" type="ORF">L596_007017</name>
</gene>
<feature type="transmembrane region" description="Helical" evidence="1">
    <location>
        <begin position="71"/>
        <end position="90"/>
    </location>
</feature>
<feature type="transmembrane region" description="Helical" evidence="1">
    <location>
        <begin position="219"/>
        <end position="237"/>
    </location>
</feature>
<evidence type="ECO:0000256" key="1">
    <source>
        <dbReference type="SAM" id="Phobius"/>
    </source>
</evidence>
<feature type="transmembrane region" description="Helical" evidence="1">
    <location>
        <begin position="249"/>
        <end position="266"/>
    </location>
</feature>
<keyword evidence="1" id="KW-1133">Transmembrane helix</keyword>
<protein>
    <submittedName>
        <fullName evidence="2">Uncharacterized protein</fullName>
    </submittedName>
</protein>